<feature type="domain" description="Protein kinase" evidence="2">
    <location>
        <begin position="194"/>
        <end position="520"/>
    </location>
</feature>
<proteinExistence type="predicted"/>
<evidence type="ECO:0000256" key="1">
    <source>
        <dbReference type="SAM" id="MobiDB-lite"/>
    </source>
</evidence>
<feature type="region of interest" description="Disordered" evidence="1">
    <location>
        <begin position="183"/>
        <end position="205"/>
    </location>
</feature>
<dbReference type="SUPFAM" id="SSF56112">
    <property type="entry name" value="Protein kinase-like (PK-like)"/>
    <property type="match status" value="1"/>
</dbReference>
<dbReference type="InterPro" id="IPR011009">
    <property type="entry name" value="Kinase-like_dom_sf"/>
</dbReference>
<dbReference type="GO" id="GO:0004674">
    <property type="term" value="F:protein serine/threonine kinase activity"/>
    <property type="evidence" value="ECO:0007669"/>
    <property type="project" value="TreeGrafter"/>
</dbReference>
<dbReference type="Gene3D" id="1.10.510.10">
    <property type="entry name" value="Transferase(Phosphotransferase) domain 1"/>
    <property type="match status" value="1"/>
</dbReference>
<dbReference type="AlphaFoldDB" id="A0A1W2TGX9"/>
<dbReference type="SMART" id="SM00220">
    <property type="entry name" value="S_TKc"/>
    <property type="match status" value="1"/>
</dbReference>
<accession>A0A1W2TGX9</accession>
<dbReference type="EMBL" id="DF977472">
    <property type="protein sequence ID" value="GAP87363.1"/>
    <property type="molecule type" value="Genomic_DNA"/>
</dbReference>
<evidence type="ECO:0000313" key="3">
    <source>
        <dbReference type="EMBL" id="GAP87363.1"/>
    </source>
</evidence>
<name>A0A1W2TGX9_ROSNE</name>
<evidence type="ECO:0000259" key="2">
    <source>
        <dbReference type="PROSITE" id="PS50011"/>
    </source>
</evidence>
<dbReference type="Proteomes" id="UP000054516">
    <property type="component" value="Unassembled WGS sequence"/>
</dbReference>
<dbReference type="GO" id="GO:0005524">
    <property type="term" value="F:ATP binding"/>
    <property type="evidence" value="ECO:0007669"/>
    <property type="project" value="InterPro"/>
</dbReference>
<protein>
    <submittedName>
        <fullName evidence="3">Putative serine threonine protein kinase</fullName>
    </submittedName>
</protein>
<sequence length="542" mass="62157">MSDLRDLEGQINTMVIRSIQGQMGEKSERISQPRVLRKLLTKEIIMNLFNEYKRRGAPSWQDIDTDGLCNEVRDNSIIILTMLIYFGMGRTIIAFKNDSLSDEKLPLLTSTTDDEHHYFEKQPDTRPTCFEDGAWRDYMTDMMLRMQWKLDVPYLEMGSNLVPNHIDFRSDVVLPWCKPPDSASQSTTQIEKDPPSEPLQGGGGYSDVERVHIHGDYHGFDGILDMIGLKACANNYFALKTLKAAGNKDLENMYQNEMKQLRNFNGTVSRHLVTLLTTFTHRGTRNFLFPWATCDLVSYWETQQTQPWSLENARWFSKQLVGIAGAVQAIHHPPHLPGQYGRHGDLKPDNILWYKQCEDDPNGILVVSDMGFTVAHRTYSRSKDAAYNTARTPSYYPPEIDNAGGTISSKYDVWTLGCVFLEMVTWFLGGKEELSQFVGNRKLDISAPYGARTATFFTRNLLEESEANIKKSVFNQMENIRKHKYQSQFTDDVIKIIEHGMMLVDPSKRAKMKELQEEFTAIDKKCKVDPNYCTTRSRPDDV</sequence>
<dbReference type="PANTHER" id="PTHR24359:SF37">
    <property type="entry name" value="PROTEIN KINASE DOMAIN-CONTAINING PROTEIN"/>
    <property type="match status" value="1"/>
</dbReference>
<keyword evidence="4" id="KW-1185">Reference proteome</keyword>
<organism evidence="3">
    <name type="scientific">Rosellinia necatrix</name>
    <name type="common">White root-rot fungus</name>
    <dbReference type="NCBI Taxonomy" id="77044"/>
    <lineage>
        <taxon>Eukaryota</taxon>
        <taxon>Fungi</taxon>
        <taxon>Dikarya</taxon>
        <taxon>Ascomycota</taxon>
        <taxon>Pezizomycotina</taxon>
        <taxon>Sordariomycetes</taxon>
        <taxon>Xylariomycetidae</taxon>
        <taxon>Xylariales</taxon>
        <taxon>Xylariaceae</taxon>
        <taxon>Rosellinia</taxon>
    </lineage>
</organism>
<evidence type="ECO:0000313" key="4">
    <source>
        <dbReference type="Proteomes" id="UP000054516"/>
    </source>
</evidence>
<reference evidence="3" key="1">
    <citation type="submission" date="2016-03" db="EMBL/GenBank/DDBJ databases">
        <title>Draft genome sequence of Rosellinia necatrix.</title>
        <authorList>
            <person name="Kanematsu S."/>
        </authorList>
    </citation>
    <scope>NUCLEOTIDE SEQUENCE [LARGE SCALE GENOMIC DNA]</scope>
    <source>
        <strain evidence="3">W97</strain>
    </source>
</reference>
<dbReference type="PROSITE" id="PS50011">
    <property type="entry name" value="PROTEIN_KINASE_DOM"/>
    <property type="match status" value="1"/>
</dbReference>
<dbReference type="Pfam" id="PF00069">
    <property type="entry name" value="Pkinase"/>
    <property type="match status" value="1"/>
</dbReference>
<dbReference type="PANTHER" id="PTHR24359">
    <property type="entry name" value="SERINE/THREONINE-PROTEIN KINASE SBK1"/>
    <property type="match status" value="1"/>
</dbReference>
<dbReference type="InterPro" id="IPR000719">
    <property type="entry name" value="Prot_kinase_dom"/>
</dbReference>
<keyword evidence="3" id="KW-0808">Transferase</keyword>
<dbReference type="STRING" id="77044.A0A1W2TGX9"/>
<keyword evidence="3" id="KW-0418">Kinase</keyword>
<gene>
    <name evidence="3" type="ORF">SAMD00023353_2700480</name>
</gene>
<dbReference type="OrthoDB" id="1046782at2759"/>
<dbReference type="OMA" id="KEQIVKW"/>